<evidence type="ECO:0000256" key="3">
    <source>
        <dbReference type="ARBA" id="ARBA00022801"/>
    </source>
</evidence>
<reference evidence="11" key="1">
    <citation type="journal article" date="2019" name="Int. J. Syst. Evol. Microbiol.">
        <title>The Global Catalogue of Microorganisms (GCM) 10K type strain sequencing project: providing services to taxonomists for standard genome sequencing and annotation.</title>
        <authorList>
            <consortium name="The Broad Institute Genomics Platform"/>
            <consortium name="The Broad Institute Genome Sequencing Center for Infectious Disease"/>
            <person name="Wu L."/>
            <person name="Ma J."/>
        </authorList>
    </citation>
    <scope>NUCLEOTIDE SEQUENCE [LARGE SCALE GENOMIC DNA]</scope>
    <source>
        <strain evidence="11">JCM 17543</strain>
    </source>
</reference>
<dbReference type="CDD" id="cd07343">
    <property type="entry name" value="M48A_Zmpste24p_like"/>
    <property type="match status" value="1"/>
</dbReference>
<feature type="domain" description="Peptidase M48" evidence="8">
    <location>
        <begin position="180"/>
        <end position="379"/>
    </location>
</feature>
<feature type="transmembrane region" description="Helical" evidence="7">
    <location>
        <begin position="33"/>
        <end position="50"/>
    </location>
</feature>
<dbReference type="Pfam" id="PF16491">
    <property type="entry name" value="Peptidase_M48_N"/>
    <property type="match status" value="1"/>
</dbReference>
<keyword evidence="7" id="KW-1133">Transmembrane helix</keyword>
<keyword evidence="3 6" id="KW-0378">Hydrolase</keyword>
<feature type="transmembrane region" description="Helical" evidence="7">
    <location>
        <begin position="295"/>
        <end position="315"/>
    </location>
</feature>
<feature type="transmembrane region" description="Helical" evidence="7">
    <location>
        <begin position="71"/>
        <end position="91"/>
    </location>
</feature>
<evidence type="ECO:0000256" key="6">
    <source>
        <dbReference type="RuleBase" id="RU003983"/>
    </source>
</evidence>
<keyword evidence="1 6" id="KW-0645">Protease</keyword>
<evidence type="ECO:0000313" key="11">
    <source>
        <dbReference type="Proteomes" id="UP001500827"/>
    </source>
</evidence>
<dbReference type="InterPro" id="IPR001915">
    <property type="entry name" value="Peptidase_M48"/>
</dbReference>
<dbReference type="InterPro" id="IPR027057">
    <property type="entry name" value="CAXX_Prtase_1"/>
</dbReference>
<keyword evidence="5 6" id="KW-0482">Metalloprotease</keyword>
<evidence type="ECO:0000256" key="7">
    <source>
        <dbReference type="SAM" id="Phobius"/>
    </source>
</evidence>
<accession>A0ABP7LG25</accession>
<feature type="transmembrane region" description="Helical" evidence="7">
    <location>
        <begin position="256"/>
        <end position="274"/>
    </location>
</feature>
<gene>
    <name evidence="10" type="ORF">GCM10022276_19000</name>
</gene>
<keyword evidence="7" id="KW-0812">Transmembrane</keyword>
<dbReference type="RefSeq" id="WP_344699454.1">
    <property type="nucleotide sequence ID" value="NZ_BAABBM010000001.1"/>
</dbReference>
<protein>
    <submittedName>
        <fullName evidence="10">M48 family metallopeptidase</fullName>
    </submittedName>
</protein>
<feature type="transmembrane region" description="Helical" evidence="7">
    <location>
        <begin position="111"/>
        <end position="137"/>
    </location>
</feature>
<sequence length="389" mass="43784">MAFDPNAATARYIDSLGPAALQKAHDYTIGKEWMLFWSLLVGALVTWLIVRSGALDRIEAKIPERRKNLRAFVIAFVYFILSALITVPWTLYESYFREKGYGRTSQPLGDFLGQAALSNFVSALITALFMIGVYWLMRRAAKRWWLWSAGLTAVGLAFIMLLAPVLIEPMFNKYEPVPPGQVRDAVVGMAQRAGIPPERVFMFDGSRQSNNFTANAGGVGNTARVAISDVALKNASLDEVRAVTGHEIGHYVLKHTWWGILFFSALAIVLFWLADRLYPPFARWFGTSAQLSDPRGIPVLFFMISLFALLASPLLNTFGRTLETQADDYSLRTENRPDALSTALVKTAEYRYPRPNKIEEVFFYDHPSVEDRVHRAMEWKAAHPEPPTP</sequence>
<dbReference type="Proteomes" id="UP001500827">
    <property type="component" value="Unassembled WGS sequence"/>
</dbReference>
<evidence type="ECO:0000313" key="10">
    <source>
        <dbReference type="EMBL" id="GAA3900368.1"/>
    </source>
</evidence>
<dbReference type="Gene3D" id="3.30.2010.10">
    <property type="entry name" value="Metalloproteases ('zincins'), catalytic domain"/>
    <property type="match status" value="1"/>
</dbReference>
<name>A0ABP7LG25_9SPHN</name>
<feature type="domain" description="CAAX prenyl protease 1 N-terminal" evidence="9">
    <location>
        <begin position="15"/>
        <end position="173"/>
    </location>
</feature>
<evidence type="ECO:0000256" key="5">
    <source>
        <dbReference type="ARBA" id="ARBA00023049"/>
    </source>
</evidence>
<evidence type="ECO:0000259" key="8">
    <source>
        <dbReference type="Pfam" id="PF01435"/>
    </source>
</evidence>
<dbReference type="SUPFAM" id="SSF103473">
    <property type="entry name" value="MFS general substrate transporter"/>
    <property type="match status" value="1"/>
</dbReference>
<feature type="transmembrane region" description="Helical" evidence="7">
    <location>
        <begin position="144"/>
        <end position="167"/>
    </location>
</feature>
<dbReference type="EMBL" id="BAABBM010000001">
    <property type="protein sequence ID" value="GAA3900368.1"/>
    <property type="molecule type" value="Genomic_DNA"/>
</dbReference>
<dbReference type="InterPro" id="IPR032456">
    <property type="entry name" value="Peptidase_M48_N"/>
</dbReference>
<evidence type="ECO:0000256" key="1">
    <source>
        <dbReference type="ARBA" id="ARBA00022670"/>
    </source>
</evidence>
<evidence type="ECO:0000259" key="9">
    <source>
        <dbReference type="Pfam" id="PF16491"/>
    </source>
</evidence>
<dbReference type="Pfam" id="PF01435">
    <property type="entry name" value="Peptidase_M48"/>
    <property type="match status" value="1"/>
</dbReference>
<dbReference type="InterPro" id="IPR036259">
    <property type="entry name" value="MFS_trans_sf"/>
</dbReference>
<evidence type="ECO:0000256" key="2">
    <source>
        <dbReference type="ARBA" id="ARBA00022723"/>
    </source>
</evidence>
<comment type="cofactor">
    <cofactor evidence="6">
        <name>Zn(2+)</name>
        <dbReference type="ChEBI" id="CHEBI:29105"/>
    </cofactor>
    <text evidence="6">Binds 1 zinc ion per subunit.</text>
</comment>
<keyword evidence="11" id="KW-1185">Reference proteome</keyword>
<proteinExistence type="inferred from homology"/>
<keyword evidence="2" id="KW-0479">Metal-binding</keyword>
<evidence type="ECO:0000256" key="4">
    <source>
        <dbReference type="ARBA" id="ARBA00022833"/>
    </source>
</evidence>
<comment type="similarity">
    <text evidence="6">Belongs to the peptidase M48 family.</text>
</comment>
<organism evidence="10 11">
    <name type="scientific">Sphingomonas limnosediminicola</name>
    <dbReference type="NCBI Taxonomy" id="940133"/>
    <lineage>
        <taxon>Bacteria</taxon>
        <taxon>Pseudomonadati</taxon>
        <taxon>Pseudomonadota</taxon>
        <taxon>Alphaproteobacteria</taxon>
        <taxon>Sphingomonadales</taxon>
        <taxon>Sphingomonadaceae</taxon>
        <taxon>Sphingomonas</taxon>
    </lineage>
</organism>
<dbReference type="PANTHER" id="PTHR10120">
    <property type="entry name" value="CAAX PRENYL PROTEASE 1"/>
    <property type="match status" value="1"/>
</dbReference>
<keyword evidence="7" id="KW-0472">Membrane</keyword>
<keyword evidence="4 6" id="KW-0862">Zinc</keyword>
<comment type="caution">
    <text evidence="10">The sequence shown here is derived from an EMBL/GenBank/DDBJ whole genome shotgun (WGS) entry which is preliminary data.</text>
</comment>